<dbReference type="InterPro" id="IPR003018">
    <property type="entry name" value="GAF"/>
</dbReference>
<dbReference type="PROSITE" id="PS50109">
    <property type="entry name" value="HIS_KIN"/>
    <property type="match status" value="1"/>
</dbReference>
<dbReference type="InterPro" id="IPR005467">
    <property type="entry name" value="His_kinase_dom"/>
</dbReference>
<keyword evidence="13 14" id="KW-0472">Membrane</keyword>
<dbReference type="PANTHER" id="PTHR34220">
    <property type="entry name" value="SENSOR HISTIDINE KINASE YPDA"/>
    <property type="match status" value="1"/>
</dbReference>
<dbReference type="InterPro" id="IPR036890">
    <property type="entry name" value="HATPase_C_sf"/>
</dbReference>
<keyword evidence="8" id="KW-0547">Nucleotide-binding</keyword>
<evidence type="ECO:0000256" key="13">
    <source>
        <dbReference type="ARBA" id="ARBA00023136"/>
    </source>
</evidence>
<evidence type="ECO:0000313" key="17">
    <source>
        <dbReference type="Proteomes" id="UP000190625"/>
    </source>
</evidence>
<dbReference type="Pfam" id="PF07694">
    <property type="entry name" value="5TM-5TMR_LYT"/>
    <property type="match status" value="1"/>
</dbReference>
<feature type="transmembrane region" description="Helical" evidence="14">
    <location>
        <begin position="136"/>
        <end position="156"/>
    </location>
</feature>
<evidence type="ECO:0000259" key="15">
    <source>
        <dbReference type="PROSITE" id="PS50109"/>
    </source>
</evidence>
<comment type="catalytic activity">
    <reaction evidence="1">
        <text>ATP + protein L-histidine = ADP + protein N-phospho-L-histidine.</text>
        <dbReference type="EC" id="2.7.13.3"/>
    </reaction>
</comment>
<keyword evidence="6" id="KW-0808">Transferase</keyword>
<evidence type="ECO:0000256" key="4">
    <source>
        <dbReference type="ARBA" id="ARBA00022475"/>
    </source>
</evidence>
<dbReference type="GO" id="GO:0071555">
    <property type="term" value="P:cell wall organization"/>
    <property type="evidence" value="ECO:0007669"/>
    <property type="project" value="InterPro"/>
</dbReference>
<dbReference type="Pfam" id="PF02518">
    <property type="entry name" value="HATPase_c"/>
    <property type="match status" value="1"/>
</dbReference>
<dbReference type="Gene3D" id="3.30.565.10">
    <property type="entry name" value="Histidine kinase-like ATPase, C-terminal domain"/>
    <property type="match status" value="1"/>
</dbReference>
<dbReference type="Proteomes" id="UP000190625">
    <property type="component" value="Unassembled WGS sequence"/>
</dbReference>
<dbReference type="SMART" id="SM00387">
    <property type="entry name" value="HATPase_c"/>
    <property type="match status" value="1"/>
</dbReference>
<keyword evidence="7 14" id="KW-0812">Transmembrane</keyword>
<keyword evidence="12" id="KW-0902">Two-component regulatory system</keyword>
<dbReference type="InterPro" id="IPR050640">
    <property type="entry name" value="Bact_2-comp_sensor_kinase"/>
</dbReference>
<keyword evidence="17" id="KW-1185">Reference proteome</keyword>
<evidence type="ECO:0000256" key="11">
    <source>
        <dbReference type="ARBA" id="ARBA00022989"/>
    </source>
</evidence>
<feature type="transmembrane region" description="Helical" evidence="14">
    <location>
        <begin position="168"/>
        <end position="188"/>
    </location>
</feature>
<feature type="transmembrane region" description="Helical" evidence="14">
    <location>
        <begin position="70"/>
        <end position="94"/>
    </location>
</feature>
<evidence type="ECO:0000256" key="14">
    <source>
        <dbReference type="SAM" id="Phobius"/>
    </source>
</evidence>
<feature type="domain" description="Histidine kinase" evidence="15">
    <location>
        <begin position="458"/>
        <end position="559"/>
    </location>
</feature>
<evidence type="ECO:0000256" key="6">
    <source>
        <dbReference type="ARBA" id="ARBA00022679"/>
    </source>
</evidence>
<evidence type="ECO:0000256" key="7">
    <source>
        <dbReference type="ARBA" id="ARBA00022692"/>
    </source>
</evidence>
<name>A0A1T4LIE4_9FIRM</name>
<sequence length="559" mass="60903">MVFKILITLLQNMSVVAVFAYLLSRTELFKKIVYEQSSPQIKLFLVITFGGLSALGTYMGVYIFDAYANIRAIGAVVAGLLGGPLVGLGAGLIGGIHRYTLGGFTAFACAVGTSTSGLISGLVRKYRSFNKIDAKFAFYLGIVVEAIEMGYVLLLSDPFVTAQKLVKVITLPMLLNNALGIAIFINILKSTKEEDEKVRALQSQKALDIANKTLPHLREGLNYESATKTAETILNMTDIKAVSLTDRTEVLAHKGLAEDHHQPGEKILTQATKKAIETGKVSVARNRENIGCPVKGCELAAAVMVPMQFQNEIIGTLKFYKNVEDSINEVDIELATGVANLLSTQIKIARLEKEAQLATQAELKALQAQIHPHFLFNALNTIISFCRTKPLKARELLIKLSYLFRKTLKEGNRVISLEEELDYINSYISIEKARFGEKLQISREVSQELLDLQLPSFILQPLVENAVQHGISPKSGGGMIEIIAKDLGAEIEIKIKDNGIGIGSTELTEVLEEGKGHGTGIGLANVNARLEKIYGDGYGLKLDSQLGTGTEVIVVIPKQ</sequence>
<evidence type="ECO:0000256" key="5">
    <source>
        <dbReference type="ARBA" id="ARBA00022553"/>
    </source>
</evidence>
<dbReference type="InterPro" id="IPR003594">
    <property type="entry name" value="HATPase_dom"/>
</dbReference>
<keyword evidence="4" id="KW-1003">Cell membrane</keyword>
<dbReference type="Pfam" id="PF06580">
    <property type="entry name" value="His_kinase"/>
    <property type="match status" value="1"/>
</dbReference>
<feature type="transmembrane region" description="Helical" evidence="14">
    <location>
        <begin position="6"/>
        <end position="23"/>
    </location>
</feature>
<dbReference type="EMBL" id="FUWM01000008">
    <property type="protein sequence ID" value="SJZ54503.1"/>
    <property type="molecule type" value="Genomic_DNA"/>
</dbReference>
<dbReference type="OrthoDB" id="9809348at2"/>
<gene>
    <name evidence="16" type="ORF">SAMN02745118_01156</name>
</gene>
<accession>A0A1T4LIE4</accession>
<dbReference type="AlphaFoldDB" id="A0A1T4LIE4"/>
<dbReference type="SUPFAM" id="SSF55874">
    <property type="entry name" value="ATPase domain of HSP90 chaperone/DNA topoisomerase II/histidine kinase"/>
    <property type="match status" value="1"/>
</dbReference>
<dbReference type="GO" id="GO:0005524">
    <property type="term" value="F:ATP binding"/>
    <property type="evidence" value="ECO:0007669"/>
    <property type="project" value="UniProtKB-KW"/>
</dbReference>
<dbReference type="InterPro" id="IPR010559">
    <property type="entry name" value="Sig_transdc_His_kin_internal"/>
</dbReference>
<reference evidence="17" key="1">
    <citation type="submission" date="2017-02" db="EMBL/GenBank/DDBJ databases">
        <authorList>
            <person name="Varghese N."/>
            <person name="Submissions S."/>
        </authorList>
    </citation>
    <scope>NUCLEOTIDE SEQUENCE [LARGE SCALE GENOMIC DNA]</scope>
    <source>
        <strain evidence="17">ATCC BAA-73</strain>
    </source>
</reference>
<feature type="transmembrane region" description="Helical" evidence="14">
    <location>
        <begin position="43"/>
        <end position="64"/>
    </location>
</feature>
<evidence type="ECO:0000256" key="12">
    <source>
        <dbReference type="ARBA" id="ARBA00023012"/>
    </source>
</evidence>
<comment type="subcellular location">
    <subcellularLocation>
        <location evidence="2">Cell membrane</location>
        <topology evidence="2">Multi-pass membrane protein</topology>
    </subcellularLocation>
</comment>
<dbReference type="EC" id="2.7.13.3" evidence="3"/>
<evidence type="ECO:0000256" key="8">
    <source>
        <dbReference type="ARBA" id="ARBA00022741"/>
    </source>
</evidence>
<evidence type="ECO:0000313" key="16">
    <source>
        <dbReference type="EMBL" id="SJZ54503.1"/>
    </source>
</evidence>
<proteinExistence type="predicted"/>
<dbReference type="GO" id="GO:0000155">
    <property type="term" value="F:phosphorelay sensor kinase activity"/>
    <property type="evidence" value="ECO:0007669"/>
    <property type="project" value="InterPro"/>
</dbReference>
<dbReference type="InterPro" id="IPR029016">
    <property type="entry name" value="GAF-like_dom_sf"/>
</dbReference>
<evidence type="ECO:0000256" key="2">
    <source>
        <dbReference type="ARBA" id="ARBA00004651"/>
    </source>
</evidence>
<dbReference type="Gene3D" id="3.30.450.40">
    <property type="match status" value="1"/>
</dbReference>
<evidence type="ECO:0000256" key="10">
    <source>
        <dbReference type="ARBA" id="ARBA00022840"/>
    </source>
</evidence>
<keyword evidence="11 14" id="KW-1133">Transmembrane helix</keyword>
<evidence type="ECO:0000256" key="3">
    <source>
        <dbReference type="ARBA" id="ARBA00012438"/>
    </source>
</evidence>
<dbReference type="Pfam" id="PF13492">
    <property type="entry name" value="GAF_3"/>
    <property type="match status" value="1"/>
</dbReference>
<dbReference type="GO" id="GO:0005886">
    <property type="term" value="C:plasma membrane"/>
    <property type="evidence" value="ECO:0007669"/>
    <property type="project" value="UniProtKB-SubCell"/>
</dbReference>
<feature type="transmembrane region" description="Helical" evidence="14">
    <location>
        <begin position="101"/>
        <end position="124"/>
    </location>
</feature>
<dbReference type="PRINTS" id="PR00344">
    <property type="entry name" value="BCTRLSENSOR"/>
</dbReference>
<dbReference type="STRING" id="142842.SAMN02745118_01156"/>
<keyword evidence="5" id="KW-0597">Phosphoprotein</keyword>
<protein>
    <recommendedName>
        <fullName evidence="3">histidine kinase</fullName>
        <ecNumber evidence="3">2.7.13.3</ecNumber>
    </recommendedName>
</protein>
<evidence type="ECO:0000256" key="9">
    <source>
        <dbReference type="ARBA" id="ARBA00022777"/>
    </source>
</evidence>
<keyword evidence="10" id="KW-0067">ATP-binding</keyword>
<dbReference type="InterPro" id="IPR011620">
    <property type="entry name" value="Sig_transdc_His_kinase_LytS_TM"/>
</dbReference>
<keyword evidence="9 16" id="KW-0418">Kinase</keyword>
<dbReference type="PANTHER" id="PTHR34220:SF7">
    <property type="entry name" value="SENSOR HISTIDINE KINASE YPDA"/>
    <property type="match status" value="1"/>
</dbReference>
<evidence type="ECO:0000256" key="1">
    <source>
        <dbReference type="ARBA" id="ARBA00000085"/>
    </source>
</evidence>
<dbReference type="SUPFAM" id="SSF55781">
    <property type="entry name" value="GAF domain-like"/>
    <property type="match status" value="1"/>
</dbReference>
<dbReference type="InterPro" id="IPR004358">
    <property type="entry name" value="Sig_transdc_His_kin-like_C"/>
</dbReference>
<organism evidence="16 17">
    <name type="scientific">Selenihalanaerobacter shriftii</name>
    <dbReference type="NCBI Taxonomy" id="142842"/>
    <lineage>
        <taxon>Bacteria</taxon>
        <taxon>Bacillati</taxon>
        <taxon>Bacillota</taxon>
        <taxon>Clostridia</taxon>
        <taxon>Halanaerobiales</taxon>
        <taxon>Halobacteroidaceae</taxon>
        <taxon>Selenihalanaerobacter</taxon>
    </lineage>
</organism>